<accession>A0ABW5YP36</accession>
<reference evidence="2" key="1">
    <citation type="journal article" date="2019" name="Int. J. Syst. Evol. Microbiol.">
        <title>The Global Catalogue of Microorganisms (GCM) 10K type strain sequencing project: providing services to taxonomists for standard genome sequencing and annotation.</title>
        <authorList>
            <consortium name="The Broad Institute Genomics Platform"/>
            <consortium name="The Broad Institute Genome Sequencing Center for Infectious Disease"/>
            <person name="Wu L."/>
            <person name="Ma J."/>
        </authorList>
    </citation>
    <scope>NUCLEOTIDE SEQUENCE [LARGE SCALE GENOMIC DNA]</scope>
    <source>
        <strain evidence="2">KCTC 22671</strain>
    </source>
</reference>
<evidence type="ECO:0000313" key="2">
    <source>
        <dbReference type="Proteomes" id="UP001597534"/>
    </source>
</evidence>
<name>A0ABW5YP36_9FLAO</name>
<proteinExistence type="predicted"/>
<dbReference type="Pfam" id="PF22252">
    <property type="entry name" value="PNGase_F-II_N"/>
    <property type="match status" value="1"/>
</dbReference>
<dbReference type="NCBIfam" id="TIGR01200">
    <property type="entry name" value="GLPGLI"/>
    <property type="match status" value="1"/>
</dbReference>
<protein>
    <submittedName>
        <fullName evidence="1">GLPGLI family protein</fullName>
    </submittedName>
</protein>
<evidence type="ECO:0000313" key="1">
    <source>
        <dbReference type="EMBL" id="MFD2892194.1"/>
    </source>
</evidence>
<dbReference type="EMBL" id="JBHUPC010000013">
    <property type="protein sequence ID" value="MFD2892194.1"/>
    <property type="molecule type" value="Genomic_DNA"/>
</dbReference>
<gene>
    <name evidence="1" type="ORF">ACFS5J_09240</name>
</gene>
<dbReference type="RefSeq" id="WP_379811830.1">
    <property type="nucleotide sequence ID" value="NZ_JBHUPC010000013.1"/>
</dbReference>
<keyword evidence="2" id="KW-1185">Reference proteome</keyword>
<comment type="caution">
    <text evidence="1">The sequence shown here is derived from an EMBL/GenBank/DDBJ whole genome shotgun (WGS) entry which is preliminary data.</text>
</comment>
<dbReference type="InterPro" id="IPR005901">
    <property type="entry name" value="GLPGLI"/>
</dbReference>
<dbReference type="Proteomes" id="UP001597534">
    <property type="component" value="Unassembled WGS sequence"/>
</dbReference>
<sequence>MRLLLITVLFVYNFLQSQSIIVHYELLPKQIQTTGEMNEKARQVVNIINNHKQNFILKANSKGYIFNDDEKTLSDFEQKIRVLQKATVLINDFYYDGSSQKLYKLKENLKIEITNKQSWQLAKETKNINGYTCYKATCEWEYQTRSGNSGIRSAIAWYTPQIPFSYGPNGFQNLPGLILEIEQNGNKLVAKKIELFKHNLNISFPKMRTVDEEKYNEKLLENSPY</sequence>
<organism evidence="1 2">
    <name type="scientific">Flavobacterium chuncheonense</name>
    <dbReference type="NCBI Taxonomy" id="2026653"/>
    <lineage>
        <taxon>Bacteria</taxon>
        <taxon>Pseudomonadati</taxon>
        <taxon>Bacteroidota</taxon>
        <taxon>Flavobacteriia</taxon>
        <taxon>Flavobacteriales</taxon>
        <taxon>Flavobacteriaceae</taxon>
        <taxon>Flavobacterium</taxon>
    </lineage>
</organism>